<evidence type="ECO:0000256" key="13">
    <source>
        <dbReference type="ARBA" id="ARBA00023136"/>
    </source>
</evidence>
<dbReference type="SUPFAM" id="SSF47473">
    <property type="entry name" value="EF-hand"/>
    <property type="match status" value="1"/>
</dbReference>
<evidence type="ECO:0000256" key="1">
    <source>
        <dbReference type="ARBA" id="ARBA00004123"/>
    </source>
</evidence>
<protein>
    <recommendedName>
        <fullName evidence="18">EF-hand domain-containing protein</fullName>
    </recommendedName>
</protein>
<name>A0AAD1XLW4_EUPCR</name>
<evidence type="ECO:0000256" key="7">
    <source>
        <dbReference type="ARBA" id="ARBA00022553"/>
    </source>
</evidence>
<dbReference type="InterPro" id="IPR051875">
    <property type="entry name" value="Calcineurin_B_homologous"/>
</dbReference>
<feature type="compositionally biased region" description="Basic and acidic residues" evidence="17">
    <location>
        <begin position="124"/>
        <end position="148"/>
    </location>
</feature>
<evidence type="ECO:0000256" key="5">
    <source>
        <dbReference type="ARBA" id="ARBA00022475"/>
    </source>
</evidence>
<evidence type="ECO:0000313" key="19">
    <source>
        <dbReference type="EMBL" id="CAI2375024.1"/>
    </source>
</evidence>
<dbReference type="InterPro" id="IPR002048">
    <property type="entry name" value="EF_hand_dom"/>
</dbReference>
<evidence type="ECO:0000256" key="8">
    <source>
        <dbReference type="ARBA" id="ARBA00022707"/>
    </source>
</evidence>
<evidence type="ECO:0000313" key="20">
    <source>
        <dbReference type="Proteomes" id="UP001295684"/>
    </source>
</evidence>
<comment type="similarity">
    <text evidence="16">Belongs to the calcineurin regulatory subunit family. CHP subfamily.</text>
</comment>
<evidence type="ECO:0000256" key="10">
    <source>
        <dbReference type="ARBA" id="ARBA00022737"/>
    </source>
</evidence>
<keyword evidence="4" id="KW-0813">Transport</keyword>
<keyword evidence="20" id="KW-1185">Reference proteome</keyword>
<keyword evidence="6" id="KW-0963">Cytoplasm</keyword>
<evidence type="ECO:0000256" key="3">
    <source>
        <dbReference type="ARBA" id="ARBA00004496"/>
    </source>
</evidence>
<evidence type="ECO:0000259" key="18">
    <source>
        <dbReference type="PROSITE" id="PS50222"/>
    </source>
</evidence>
<evidence type="ECO:0000256" key="15">
    <source>
        <dbReference type="ARBA" id="ARBA00023288"/>
    </source>
</evidence>
<evidence type="ECO:0000256" key="16">
    <source>
        <dbReference type="ARBA" id="ARBA00038164"/>
    </source>
</evidence>
<evidence type="ECO:0000256" key="9">
    <source>
        <dbReference type="ARBA" id="ARBA00022723"/>
    </source>
</evidence>
<keyword evidence="8" id="KW-0519">Myristate</keyword>
<evidence type="ECO:0000256" key="6">
    <source>
        <dbReference type="ARBA" id="ARBA00022490"/>
    </source>
</evidence>
<evidence type="ECO:0000256" key="12">
    <source>
        <dbReference type="ARBA" id="ARBA00022927"/>
    </source>
</evidence>
<dbReference type="Proteomes" id="UP001295684">
    <property type="component" value="Unassembled WGS sequence"/>
</dbReference>
<evidence type="ECO:0000256" key="17">
    <source>
        <dbReference type="SAM" id="MobiDB-lite"/>
    </source>
</evidence>
<dbReference type="PROSITE" id="PS00018">
    <property type="entry name" value="EF_HAND_1"/>
    <property type="match status" value="1"/>
</dbReference>
<accession>A0AAD1XLW4</accession>
<dbReference type="AlphaFoldDB" id="A0AAD1XLW4"/>
<sequence length="319" mass="37685">MGGASGREKALQKIIKQNKSGITDQDLEEIMMNTQFSEFELVKLHKKFMELDTKKRGKLTNREFLQLEELQVTPFRARLKYAFPLKSDEEVAASDQLKQETLKVEDYNDFEELLGKNDKTVDKLNENNKTKEDMKTGMEDVKQNLKEKDDEDAKEERKESNNNHEESKHEFGQDEDEENKKEHNFEGDDVKNDIDTPQFIGTLGLKAYIDFQEFCRLLSVFNPRFNIDEKVKFYFRIFDCDEDKKITEDDLYTVVNYLFGTLEEENGKDFSEEDRKHLVEKLFQEADTGQKEYLDVDDLEKILWVTNIEQKCSMTFFIE</sequence>
<dbReference type="InterPro" id="IPR011992">
    <property type="entry name" value="EF-hand-dom_pair"/>
</dbReference>
<feature type="domain" description="EF-hand" evidence="18">
    <location>
        <begin position="226"/>
        <end position="261"/>
    </location>
</feature>
<dbReference type="EMBL" id="CAMPGE010016470">
    <property type="protein sequence ID" value="CAI2375024.1"/>
    <property type="molecule type" value="Genomic_DNA"/>
</dbReference>
<dbReference type="PROSITE" id="PS50222">
    <property type="entry name" value="EF_HAND_2"/>
    <property type="match status" value="1"/>
</dbReference>
<keyword evidence="7" id="KW-0597">Phosphoprotein</keyword>
<dbReference type="Gene3D" id="1.10.238.10">
    <property type="entry name" value="EF-hand"/>
    <property type="match status" value="2"/>
</dbReference>
<evidence type="ECO:0000256" key="4">
    <source>
        <dbReference type="ARBA" id="ARBA00022448"/>
    </source>
</evidence>
<keyword evidence="11" id="KW-0106">Calcium</keyword>
<dbReference type="GO" id="GO:0005634">
    <property type="term" value="C:nucleus"/>
    <property type="evidence" value="ECO:0007669"/>
    <property type="project" value="UniProtKB-SubCell"/>
</dbReference>
<proteinExistence type="inferred from homology"/>
<dbReference type="PANTHER" id="PTHR46002">
    <property type="entry name" value="EG:114D9.1 PROTEIN-RELATED"/>
    <property type="match status" value="1"/>
</dbReference>
<feature type="compositionally biased region" description="Basic and acidic residues" evidence="17">
    <location>
        <begin position="154"/>
        <end position="191"/>
    </location>
</feature>
<evidence type="ECO:0000256" key="2">
    <source>
        <dbReference type="ARBA" id="ARBA00004236"/>
    </source>
</evidence>
<evidence type="ECO:0000256" key="14">
    <source>
        <dbReference type="ARBA" id="ARBA00023242"/>
    </source>
</evidence>
<keyword evidence="5" id="KW-1003">Cell membrane</keyword>
<reference evidence="19" key="1">
    <citation type="submission" date="2023-07" db="EMBL/GenBank/DDBJ databases">
        <authorList>
            <consortium name="AG Swart"/>
            <person name="Singh M."/>
            <person name="Singh A."/>
            <person name="Seah K."/>
            <person name="Emmerich C."/>
        </authorList>
    </citation>
    <scope>NUCLEOTIDE SEQUENCE</scope>
    <source>
        <strain evidence="19">DP1</strain>
    </source>
</reference>
<dbReference type="GO" id="GO:0015031">
    <property type="term" value="P:protein transport"/>
    <property type="evidence" value="ECO:0007669"/>
    <property type="project" value="UniProtKB-KW"/>
</dbReference>
<keyword evidence="13" id="KW-0472">Membrane</keyword>
<keyword evidence="14" id="KW-0539">Nucleus</keyword>
<dbReference type="GO" id="GO:0005737">
    <property type="term" value="C:cytoplasm"/>
    <property type="evidence" value="ECO:0007669"/>
    <property type="project" value="UniProtKB-SubCell"/>
</dbReference>
<gene>
    <name evidence="19" type="ORF">ECRASSUSDP1_LOCUS16384</name>
</gene>
<comment type="subcellular location">
    <subcellularLocation>
        <location evidence="2">Cell membrane</location>
    </subcellularLocation>
    <subcellularLocation>
        <location evidence="3">Cytoplasm</location>
    </subcellularLocation>
    <subcellularLocation>
        <location evidence="1">Nucleus</location>
    </subcellularLocation>
</comment>
<evidence type="ECO:0000256" key="11">
    <source>
        <dbReference type="ARBA" id="ARBA00022837"/>
    </source>
</evidence>
<comment type="caution">
    <text evidence="19">The sequence shown here is derived from an EMBL/GenBank/DDBJ whole genome shotgun (WGS) entry which is preliminary data.</text>
</comment>
<dbReference type="InterPro" id="IPR018247">
    <property type="entry name" value="EF_Hand_1_Ca_BS"/>
</dbReference>
<keyword evidence="10" id="KW-0677">Repeat</keyword>
<dbReference type="GO" id="GO:0005509">
    <property type="term" value="F:calcium ion binding"/>
    <property type="evidence" value="ECO:0007669"/>
    <property type="project" value="InterPro"/>
</dbReference>
<organism evidence="19 20">
    <name type="scientific">Euplotes crassus</name>
    <dbReference type="NCBI Taxonomy" id="5936"/>
    <lineage>
        <taxon>Eukaryota</taxon>
        <taxon>Sar</taxon>
        <taxon>Alveolata</taxon>
        <taxon>Ciliophora</taxon>
        <taxon>Intramacronucleata</taxon>
        <taxon>Spirotrichea</taxon>
        <taxon>Hypotrichia</taxon>
        <taxon>Euplotida</taxon>
        <taxon>Euplotidae</taxon>
        <taxon>Moneuplotes</taxon>
    </lineage>
</organism>
<keyword evidence="12" id="KW-0653">Protein transport</keyword>
<dbReference type="GO" id="GO:0005886">
    <property type="term" value="C:plasma membrane"/>
    <property type="evidence" value="ECO:0007669"/>
    <property type="project" value="UniProtKB-SubCell"/>
</dbReference>
<feature type="region of interest" description="Disordered" evidence="17">
    <location>
        <begin position="124"/>
        <end position="191"/>
    </location>
</feature>
<keyword evidence="9" id="KW-0479">Metal-binding</keyword>
<keyword evidence="15" id="KW-0449">Lipoprotein</keyword>